<reference evidence="3" key="1">
    <citation type="submission" date="2019-05" db="EMBL/GenBank/DDBJ databases">
        <title>Annotation for the trematode Fasciolopsis buski.</title>
        <authorList>
            <person name="Choi Y.-J."/>
        </authorList>
    </citation>
    <scope>NUCLEOTIDE SEQUENCE</scope>
    <source>
        <strain evidence="3">HT</strain>
        <tissue evidence="3">Whole worm</tissue>
    </source>
</reference>
<dbReference type="EMBL" id="LUCM01004030">
    <property type="protein sequence ID" value="KAA0194942.1"/>
    <property type="molecule type" value="Genomic_DNA"/>
</dbReference>
<evidence type="ECO:0000313" key="4">
    <source>
        <dbReference type="Proteomes" id="UP000728185"/>
    </source>
</evidence>
<evidence type="ECO:0000259" key="2">
    <source>
        <dbReference type="PROSITE" id="PS50128"/>
    </source>
</evidence>
<evidence type="ECO:0000256" key="1">
    <source>
        <dbReference type="SAM" id="MobiDB-lite"/>
    </source>
</evidence>
<name>A0A8E0RVG9_9TREM</name>
<organism evidence="3 4">
    <name type="scientific">Fasciolopsis buskii</name>
    <dbReference type="NCBI Taxonomy" id="27845"/>
    <lineage>
        <taxon>Eukaryota</taxon>
        <taxon>Metazoa</taxon>
        <taxon>Spiralia</taxon>
        <taxon>Lophotrochozoa</taxon>
        <taxon>Platyhelminthes</taxon>
        <taxon>Trematoda</taxon>
        <taxon>Digenea</taxon>
        <taxon>Plagiorchiida</taxon>
        <taxon>Echinostomata</taxon>
        <taxon>Echinostomatoidea</taxon>
        <taxon>Fasciolidae</taxon>
        <taxon>Fasciolopsis</taxon>
    </lineage>
</organism>
<dbReference type="SUPFAM" id="SSF109905">
    <property type="entry name" value="Surp module (SWAP domain)"/>
    <property type="match status" value="1"/>
</dbReference>
<comment type="caution">
    <text evidence="3">The sequence shown here is derived from an EMBL/GenBank/DDBJ whole genome shotgun (WGS) entry which is preliminary data.</text>
</comment>
<dbReference type="GO" id="GO:0005634">
    <property type="term" value="C:nucleus"/>
    <property type="evidence" value="ECO:0007669"/>
    <property type="project" value="TreeGrafter"/>
</dbReference>
<feature type="domain" description="SURP motif" evidence="2">
    <location>
        <begin position="109"/>
        <end position="139"/>
    </location>
</feature>
<evidence type="ECO:0000313" key="3">
    <source>
        <dbReference type="EMBL" id="KAA0194942.1"/>
    </source>
</evidence>
<accession>A0A8E0RVG9</accession>
<dbReference type="OrthoDB" id="377209at2759"/>
<dbReference type="GO" id="GO:0006396">
    <property type="term" value="P:RNA processing"/>
    <property type="evidence" value="ECO:0007669"/>
    <property type="project" value="InterPro"/>
</dbReference>
<dbReference type="InterPro" id="IPR000061">
    <property type="entry name" value="Surp"/>
</dbReference>
<dbReference type="PANTHER" id="PTHR23140">
    <property type="entry name" value="RNA PROCESSING PROTEIN LD23810P"/>
    <property type="match status" value="1"/>
</dbReference>
<dbReference type="Proteomes" id="UP000728185">
    <property type="component" value="Unassembled WGS sequence"/>
</dbReference>
<dbReference type="InterPro" id="IPR035967">
    <property type="entry name" value="SWAP/Surp_sf"/>
</dbReference>
<dbReference type="Gene3D" id="1.10.10.790">
    <property type="entry name" value="Surp module"/>
    <property type="match status" value="1"/>
</dbReference>
<dbReference type="Pfam" id="PF01805">
    <property type="entry name" value="Surp"/>
    <property type="match status" value="1"/>
</dbReference>
<gene>
    <name evidence="3" type="ORF">FBUS_10653</name>
</gene>
<dbReference type="PROSITE" id="PS50128">
    <property type="entry name" value="SURP"/>
    <property type="match status" value="1"/>
</dbReference>
<sequence length="139" mass="15698">MKLGWGKSVPIPLYPVYIPPPLLELIKAPPPSGLPFNAQPREWLKSVRQVIKERAKMITDATDPEATVPPGPDRKPFDISKMSEQEIQEVLKDAVVKVVTPSDRSILALIHRLIEFVVLEGPEFEAAIMHREQNNPQYK</sequence>
<dbReference type="InterPro" id="IPR051485">
    <property type="entry name" value="SR-CTD_assoc_factor"/>
</dbReference>
<keyword evidence="4" id="KW-1185">Reference proteome</keyword>
<protein>
    <submittedName>
        <fullName evidence="3">U2 snRNP-associated SURP motif-containing protein</fullName>
    </submittedName>
</protein>
<dbReference type="GO" id="GO:0003723">
    <property type="term" value="F:RNA binding"/>
    <property type="evidence" value="ECO:0007669"/>
    <property type="project" value="InterPro"/>
</dbReference>
<dbReference type="PANTHER" id="PTHR23140:SF0">
    <property type="entry name" value="U2 SNRNP-ASSOCIATED SURP MOTIF-CONTAINING PROTEIN"/>
    <property type="match status" value="1"/>
</dbReference>
<feature type="region of interest" description="Disordered" evidence="1">
    <location>
        <begin position="58"/>
        <end position="78"/>
    </location>
</feature>
<proteinExistence type="predicted"/>
<dbReference type="AlphaFoldDB" id="A0A8E0RVG9"/>